<dbReference type="InterPro" id="IPR027372">
    <property type="entry name" value="Phytase-like_dom"/>
</dbReference>
<dbReference type="PANTHER" id="PTHR37957:SF1">
    <property type="entry name" value="PHYTASE-LIKE DOMAIN-CONTAINING PROTEIN"/>
    <property type="match status" value="1"/>
</dbReference>
<sequence>MFSKRLISLSLVLFLVLAVVFATTQKIGAWWISDKKEEQKLVDDNTHKSPKEQLALALDSISAWGSPLPYTVLRSDLMDSQNPGQNFEIRNGGFGSAMAAHPLVANQFYALTDRGPNAKFTGAYGKGKKFPTPDYVPRIGLFELRADGTVKLVKTILLRRPDGRPISGLPNQSDFGGTGETPYHGDGSPLLKDGSKLFNNNSDSPGYNPFKLDNYGLDGEGLVALSDGTFWVSDEYGPHIVHFDQSGKEIGRINPFKNDQRDIYNLPQEFANRRPNRGMEGLAITPDEKTLVGIMQSTMYNPNSKVKNLDVVRIVTINLENGKLAQYLYRQEKTQNANSEITALSNNSFLVIERDGAFYNQNPQAMKRVYQIDLSTGTNLEKIKNDNKFNQDKKLGLLIHGKTIEQTVLDGGWQALAAVNITPVSKKIIVDMVDKVGYPHDKMEGLWVINNHTLGILNDDDFALWSTKGKMHQKYLKDNMIDRNTLYIVDVDLNSN</sequence>
<accession>A0A285GCJ8</accession>
<name>A0A285GCJ8_9FIRM</name>
<dbReference type="PANTHER" id="PTHR37957">
    <property type="entry name" value="BLR7070 PROTEIN"/>
    <property type="match status" value="1"/>
</dbReference>
<feature type="domain" description="Phytase-like" evidence="2">
    <location>
        <begin position="91"/>
        <end position="462"/>
    </location>
</feature>
<keyword evidence="4" id="KW-1185">Reference proteome</keyword>
<feature type="region of interest" description="Disordered" evidence="1">
    <location>
        <begin position="165"/>
        <end position="198"/>
    </location>
</feature>
<dbReference type="OrthoDB" id="9803927at2"/>
<organism evidence="3 4">
    <name type="scientific">Orenia metallireducens</name>
    <dbReference type="NCBI Taxonomy" id="1413210"/>
    <lineage>
        <taxon>Bacteria</taxon>
        <taxon>Bacillati</taxon>
        <taxon>Bacillota</taxon>
        <taxon>Clostridia</taxon>
        <taxon>Halanaerobiales</taxon>
        <taxon>Halobacteroidaceae</taxon>
        <taxon>Orenia</taxon>
    </lineage>
</organism>
<evidence type="ECO:0000259" key="2">
    <source>
        <dbReference type="Pfam" id="PF13449"/>
    </source>
</evidence>
<dbReference type="EMBL" id="OBDZ01000006">
    <property type="protein sequence ID" value="SNY21310.1"/>
    <property type="molecule type" value="Genomic_DNA"/>
</dbReference>
<dbReference type="Pfam" id="PF13449">
    <property type="entry name" value="Phytase-like"/>
    <property type="match status" value="1"/>
</dbReference>
<dbReference type="SUPFAM" id="SSF63829">
    <property type="entry name" value="Calcium-dependent phosphotriesterase"/>
    <property type="match status" value="1"/>
</dbReference>
<reference evidence="4" key="1">
    <citation type="submission" date="2017-09" db="EMBL/GenBank/DDBJ databases">
        <authorList>
            <person name="Varghese N."/>
            <person name="Submissions S."/>
        </authorList>
    </citation>
    <scope>NUCLEOTIDE SEQUENCE [LARGE SCALE GENOMIC DNA]</scope>
    <source>
        <strain evidence="4">MSL47</strain>
    </source>
</reference>
<dbReference type="RefSeq" id="WP_097017191.1">
    <property type="nucleotide sequence ID" value="NZ_OBDZ01000006.1"/>
</dbReference>
<dbReference type="Proteomes" id="UP000219573">
    <property type="component" value="Unassembled WGS sequence"/>
</dbReference>
<proteinExistence type="predicted"/>
<gene>
    <name evidence="3" type="ORF">SAMN06265827_106170</name>
</gene>
<protein>
    <submittedName>
        <fullName evidence="3">Uncharacterized conserved protein</fullName>
    </submittedName>
</protein>
<evidence type="ECO:0000313" key="3">
    <source>
        <dbReference type="EMBL" id="SNY21310.1"/>
    </source>
</evidence>
<evidence type="ECO:0000256" key="1">
    <source>
        <dbReference type="SAM" id="MobiDB-lite"/>
    </source>
</evidence>
<evidence type="ECO:0000313" key="4">
    <source>
        <dbReference type="Proteomes" id="UP000219573"/>
    </source>
</evidence>
<dbReference type="AlphaFoldDB" id="A0A285GCJ8"/>